<evidence type="ECO:0000313" key="1">
    <source>
        <dbReference type="EMBL" id="MDT0301872.1"/>
    </source>
</evidence>
<accession>A0ABU2KRG9</accession>
<sequence>MSVSEQADPVWARVPMSLTAAVPVGTCPEVLAGLLADTVTTVERISTGEVYPGRVEVLLPPAHARSDLAGPARRRGAGRCGAVTVLLWCWAERRWNEAEAPTVLIDFHRAVAAALAGAWPDAPAWSPLVLPADPVLLDAAARTGVLVRSRNRTPAFSDPPQ</sequence>
<reference evidence="2" key="1">
    <citation type="submission" date="2023-07" db="EMBL/GenBank/DDBJ databases">
        <title>30 novel species of actinomycetes from the DSMZ collection.</title>
        <authorList>
            <person name="Nouioui I."/>
        </authorList>
    </citation>
    <scope>NUCLEOTIDE SEQUENCE [LARGE SCALE GENOMIC DNA]</scope>
    <source>
        <strain evidence="2">DSM 45055</strain>
    </source>
</reference>
<evidence type="ECO:0000313" key="2">
    <source>
        <dbReference type="Proteomes" id="UP001183226"/>
    </source>
</evidence>
<dbReference type="EMBL" id="JAVREK010000005">
    <property type="protein sequence ID" value="MDT0301872.1"/>
    <property type="molecule type" value="Genomic_DNA"/>
</dbReference>
<organism evidence="1 2">
    <name type="scientific">Streptomonospora wellingtoniae</name>
    <dbReference type="NCBI Taxonomy" id="3075544"/>
    <lineage>
        <taxon>Bacteria</taxon>
        <taxon>Bacillati</taxon>
        <taxon>Actinomycetota</taxon>
        <taxon>Actinomycetes</taxon>
        <taxon>Streptosporangiales</taxon>
        <taxon>Nocardiopsidaceae</taxon>
        <taxon>Streptomonospora</taxon>
    </lineage>
</organism>
<dbReference type="Proteomes" id="UP001183226">
    <property type="component" value="Unassembled WGS sequence"/>
</dbReference>
<protein>
    <submittedName>
        <fullName evidence="1">Uncharacterized protein</fullName>
    </submittedName>
</protein>
<proteinExistence type="predicted"/>
<dbReference type="RefSeq" id="WP_311544346.1">
    <property type="nucleotide sequence ID" value="NZ_JAVREK010000005.1"/>
</dbReference>
<comment type="caution">
    <text evidence="1">The sequence shown here is derived from an EMBL/GenBank/DDBJ whole genome shotgun (WGS) entry which is preliminary data.</text>
</comment>
<gene>
    <name evidence="1" type="ORF">RM446_07070</name>
</gene>
<name>A0ABU2KRG9_9ACTN</name>
<keyword evidence="2" id="KW-1185">Reference proteome</keyword>